<dbReference type="Proteomes" id="UP001500967">
    <property type="component" value="Unassembled WGS sequence"/>
</dbReference>
<dbReference type="Gene3D" id="3.40.50.150">
    <property type="entry name" value="Vaccinia Virus protein VP39"/>
    <property type="match status" value="1"/>
</dbReference>
<gene>
    <name evidence="2" type="ORF">GCM10009539_08470</name>
</gene>
<accession>A0ABP3DB03</accession>
<comment type="caution">
    <text evidence="2">The sequence shown here is derived from an EMBL/GenBank/DDBJ whole genome shotgun (WGS) entry which is preliminary data.</text>
</comment>
<reference evidence="3" key="1">
    <citation type="journal article" date="2019" name="Int. J. Syst. Evol. Microbiol.">
        <title>The Global Catalogue of Microorganisms (GCM) 10K type strain sequencing project: providing services to taxonomists for standard genome sequencing and annotation.</title>
        <authorList>
            <consortium name="The Broad Institute Genomics Platform"/>
            <consortium name="The Broad Institute Genome Sequencing Center for Infectious Disease"/>
            <person name="Wu L."/>
            <person name="Ma J."/>
        </authorList>
    </citation>
    <scope>NUCLEOTIDE SEQUENCE [LARGE SCALE GENOMIC DNA]</scope>
    <source>
        <strain evidence="3">JCM 10425</strain>
    </source>
</reference>
<evidence type="ECO:0000313" key="3">
    <source>
        <dbReference type="Proteomes" id="UP001500967"/>
    </source>
</evidence>
<evidence type="ECO:0000313" key="2">
    <source>
        <dbReference type="EMBL" id="GAA0225491.1"/>
    </source>
</evidence>
<name>A0ABP3DB03_9ACTN</name>
<keyword evidence="3" id="KW-1185">Reference proteome</keyword>
<sequence>MTLVHVLSRQLVVDRRATLVNAGATSVVAVDFSEVTVRAAQRRADQLGVACRYVVGVLPGAPLADACADLVAQVAR</sequence>
<evidence type="ECO:0000259" key="1">
    <source>
        <dbReference type="Pfam" id="PF08241"/>
    </source>
</evidence>
<feature type="domain" description="Methyltransferase type 11" evidence="1">
    <location>
        <begin position="21"/>
        <end position="72"/>
    </location>
</feature>
<dbReference type="InterPro" id="IPR013216">
    <property type="entry name" value="Methyltransf_11"/>
</dbReference>
<dbReference type="SUPFAM" id="SSF53335">
    <property type="entry name" value="S-adenosyl-L-methionine-dependent methyltransferases"/>
    <property type="match status" value="1"/>
</dbReference>
<proteinExistence type="predicted"/>
<dbReference type="InterPro" id="IPR029063">
    <property type="entry name" value="SAM-dependent_MTases_sf"/>
</dbReference>
<protein>
    <recommendedName>
        <fullName evidence="1">Methyltransferase type 11 domain-containing protein</fullName>
    </recommendedName>
</protein>
<dbReference type="Pfam" id="PF08241">
    <property type="entry name" value="Methyltransf_11"/>
    <property type="match status" value="1"/>
</dbReference>
<organism evidence="2 3">
    <name type="scientific">Cryptosporangium japonicum</name>
    <dbReference type="NCBI Taxonomy" id="80872"/>
    <lineage>
        <taxon>Bacteria</taxon>
        <taxon>Bacillati</taxon>
        <taxon>Actinomycetota</taxon>
        <taxon>Actinomycetes</taxon>
        <taxon>Cryptosporangiales</taxon>
        <taxon>Cryptosporangiaceae</taxon>
        <taxon>Cryptosporangium</taxon>
    </lineage>
</organism>
<dbReference type="EMBL" id="BAAAGX010000004">
    <property type="protein sequence ID" value="GAA0225491.1"/>
    <property type="molecule type" value="Genomic_DNA"/>
</dbReference>